<name>A0AA43XNH0_9CLOT</name>
<dbReference type="EMBL" id="SUMG01000030">
    <property type="protein sequence ID" value="NBG89569.1"/>
    <property type="molecule type" value="Genomic_DNA"/>
</dbReference>
<comment type="caution">
    <text evidence="2">The sequence shown here is derived from an EMBL/GenBank/DDBJ whole genome shotgun (WGS) entry which is preliminary data.</text>
</comment>
<proteinExistence type="predicted"/>
<dbReference type="InterPro" id="IPR012505">
    <property type="entry name" value="YbbR"/>
</dbReference>
<protein>
    <recommendedName>
        <fullName evidence="4">YbbR-like protein</fullName>
    </recommendedName>
</protein>
<dbReference type="AlphaFoldDB" id="A0AA43XNH0"/>
<feature type="region of interest" description="Disordered" evidence="1">
    <location>
        <begin position="408"/>
        <end position="442"/>
    </location>
</feature>
<accession>A0AA43XNH0</accession>
<dbReference type="Gene3D" id="2.170.120.40">
    <property type="entry name" value="YbbR-like domain"/>
    <property type="match status" value="2"/>
</dbReference>
<dbReference type="Gene3D" id="2.170.120.30">
    <property type="match status" value="2"/>
</dbReference>
<dbReference type="InterPro" id="IPR053154">
    <property type="entry name" value="c-di-AMP_regulator"/>
</dbReference>
<dbReference type="RefSeq" id="WP_160723357.1">
    <property type="nucleotide sequence ID" value="NZ_SUMG01000030.1"/>
</dbReference>
<evidence type="ECO:0000313" key="3">
    <source>
        <dbReference type="Proteomes" id="UP000449710"/>
    </source>
</evidence>
<dbReference type="PANTHER" id="PTHR37804">
    <property type="entry name" value="CDAA REGULATORY PROTEIN CDAR"/>
    <property type="match status" value="1"/>
</dbReference>
<reference evidence="2 3" key="1">
    <citation type="submission" date="2019-04" db="EMBL/GenBank/DDBJ databases">
        <title>Isachenkonia alkalipeptolytica gen. nov. sp. nov. a new anaerobic, alkiliphilic organothrophic bacterium capable to reduce synthesized ferrihydrite isolated from a soda lake.</title>
        <authorList>
            <person name="Toshchakov S.V."/>
            <person name="Zavarzina D.G."/>
            <person name="Zhilina T.N."/>
            <person name="Kostrikina N.A."/>
            <person name="Kublanov I.V."/>
        </authorList>
    </citation>
    <scope>NUCLEOTIDE SEQUENCE [LARGE SCALE GENOMIC DNA]</scope>
    <source>
        <strain evidence="2 3">Z-1701</strain>
    </source>
</reference>
<sequence length="442" mass="49699">MKMMNRMQNNIKDWFGRNLGAKIMAILFALFMWIYVMSVINPTISDNINNVPVELLNMEELESAGIVIKGEEEHTVNVRVTGRSDQVYRISREDIVATADLSGHQNIGANNLQVMVEVDADVEVEHNPRFIRVELEEVVRKQKNVDINILGEPAEGYVLGETRMTPSVIWIEGPESSVNSVEAIIAELQLEEESTDVVANLTLKPVDSRGNEVSGVQLESDVVEVVLPVERTKTVIIEPDLDIEAAEGYTIRNTRVTPRSIMVQGPEDQLEDLTRVDTELIERRDLTENESVEVDLILPDGINLYNERSVTVEIEVSEIVEEAYEIRGDELEIENLGQGLEIEEETLPDSYTVTVTGPEDILENLSREDFRITLDLEGLEGGTHNVEPAIEEINGLEDPLVEVSLDPDEFSLELVGETPDDEENEEDEEDEEEEDEEEEDNG</sequence>
<keyword evidence="3" id="KW-1185">Reference proteome</keyword>
<organism evidence="2 3">
    <name type="scientific">Isachenkonia alkalipeptolytica</name>
    <dbReference type="NCBI Taxonomy" id="2565777"/>
    <lineage>
        <taxon>Bacteria</taxon>
        <taxon>Bacillati</taxon>
        <taxon>Bacillota</taxon>
        <taxon>Clostridia</taxon>
        <taxon>Eubacteriales</taxon>
        <taxon>Clostridiaceae</taxon>
        <taxon>Isachenkonia</taxon>
    </lineage>
</organism>
<dbReference type="PANTHER" id="PTHR37804:SF1">
    <property type="entry name" value="CDAA REGULATORY PROTEIN CDAR"/>
    <property type="match status" value="1"/>
</dbReference>
<feature type="compositionally biased region" description="Acidic residues" evidence="1">
    <location>
        <begin position="418"/>
        <end position="442"/>
    </location>
</feature>
<evidence type="ECO:0000313" key="2">
    <source>
        <dbReference type="EMBL" id="NBG89569.1"/>
    </source>
</evidence>
<dbReference type="Pfam" id="PF07949">
    <property type="entry name" value="YbbR"/>
    <property type="match status" value="4"/>
</dbReference>
<evidence type="ECO:0008006" key="4">
    <source>
        <dbReference type="Google" id="ProtNLM"/>
    </source>
</evidence>
<dbReference type="Proteomes" id="UP000449710">
    <property type="component" value="Unassembled WGS sequence"/>
</dbReference>
<evidence type="ECO:0000256" key="1">
    <source>
        <dbReference type="SAM" id="MobiDB-lite"/>
    </source>
</evidence>
<gene>
    <name evidence="2" type="ORF">ISALK_13820</name>
</gene>